<name>A0ABW4XIA9_9GAMM</name>
<dbReference type="SUPFAM" id="SSF51230">
    <property type="entry name" value="Single hybrid motif"/>
    <property type="match status" value="1"/>
</dbReference>
<feature type="domain" description="Lipoyl-binding" evidence="9">
    <location>
        <begin position="2"/>
        <end position="77"/>
    </location>
</feature>
<dbReference type="PANTHER" id="PTHR43178">
    <property type="entry name" value="DIHYDROLIPOAMIDE ACETYLTRANSFERASE COMPONENT OF PYRUVATE DEHYDROGENASE COMPLEX"/>
    <property type="match status" value="1"/>
</dbReference>
<dbReference type="InterPro" id="IPR004167">
    <property type="entry name" value="PSBD"/>
</dbReference>
<feature type="region of interest" description="Disordered" evidence="8">
    <location>
        <begin position="111"/>
        <end position="141"/>
    </location>
</feature>
<dbReference type="SUPFAM" id="SSF52777">
    <property type="entry name" value="CoA-dependent acyltransferases"/>
    <property type="match status" value="1"/>
</dbReference>
<evidence type="ECO:0000256" key="4">
    <source>
        <dbReference type="ARBA" id="ARBA00022679"/>
    </source>
</evidence>
<sequence length="436" mass="47336">MLKDFVLPDLGEGIVECELVEWLVKEGDSVVEDQPIADVMTDKALVQIPAVHPGTITKLYYKVGELARVGAPLFSIEMVSNEIASSDTAQEVVLESAADSQTVAVETAPAANEPVGKNFDDGGPDNNLEHHPNHSEHHERAIASPAVRRLAREMGVDIRQVHGSGDKGRVYKEDLYSFSQAGSVQAVPGELARTMNLGQGESSHREPLRGVQAAMAKQMQRSVQTIPHFTMCEQLDVTELVKIKRLLNEQSAGAEIPRLTLMPFMIKAVSIALGEFPILNSHLDESAGEIEFYHHHHIGFAIDTPQGLLVPVVKHVETSSIVSIAHQMDELMSAARAGRLSRSQLSGGTFTLSNVGAIGGTVATPIINYPESAIMALGRVQRLPRFADDGNVEARDIADISWSADHRIIDGATMAKFSNRFCQLLSQPANLLINLK</sequence>
<comment type="cofactor">
    <cofactor evidence="1 7">
        <name>(R)-lipoate</name>
        <dbReference type="ChEBI" id="CHEBI:83088"/>
    </cofactor>
</comment>
<feature type="compositionally biased region" description="Basic and acidic residues" evidence="8">
    <location>
        <begin position="127"/>
        <end position="141"/>
    </location>
</feature>
<comment type="caution">
    <text evidence="11">The sequence shown here is derived from an EMBL/GenBank/DDBJ whole genome shotgun (WGS) entry which is preliminary data.</text>
</comment>
<keyword evidence="6 7" id="KW-0012">Acyltransferase</keyword>
<evidence type="ECO:0000313" key="12">
    <source>
        <dbReference type="Proteomes" id="UP001597380"/>
    </source>
</evidence>
<evidence type="ECO:0000256" key="1">
    <source>
        <dbReference type="ARBA" id="ARBA00001938"/>
    </source>
</evidence>
<dbReference type="Gene3D" id="2.40.50.100">
    <property type="match status" value="1"/>
</dbReference>
<evidence type="ECO:0000256" key="8">
    <source>
        <dbReference type="SAM" id="MobiDB-lite"/>
    </source>
</evidence>
<dbReference type="EC" id="2.3.1.-" evidence="7"/>
<keyword evidence="4 7" id="KW-0808">Transferase</keyword>
<dbReference type="InterPro" id="IPR023213">
    <property type="entry name" value="CAT-like_dom_sf"/>
</dbReference>
<keyword evidence="12" id="KW-1185">Reference proteome</keyword>
<reference evidence="12" key="1">
    <citation type="journal article" date="2019" name="Int. J. Syst. Evol. Microbiol.">
        <title>The Global Catalogue of Microorganisms (GCM) 10K type strain sequencing project: providing services to taxonomists for standard genome sequencing and annotation.</title>
        <authorList>
            <consortium name="The Broad Institute Genomics Platform"/>
            <consortium name="The Broad Institute Genome Sequencing Center for Infectious Disease"/>
            <person name="Wu L."/>
            <person name="Ma J."/>
        </authorList>
    </citation>
    <scope>NUCLEOTIDE SEQUENCE [LARGE SCALE GENOMIC DNA]</scope>
    <source>
        <strain evidence="12">CGMCC 1.10992</strain>
    </source>
</reference>
<dbReference type="PROSITE" id="PS50968">
    <property type="entry name" value="BIOTINYL_LIPOYL"/>
    <property type="match status" value="1"/>
</dbReference>
<evidence type="ECO:0000256" key="3">
    <source>
        <dbReference type="ARBA" id="ARBA00011484"/>
    </source>
</evidence>
<protein>
    <recommendedName>
        <fullName evidence="7">Dihydrolipoamide acetyltransferase component of pyruvate dehydrogenase complex</fullName>
        <ecNumber evidence="7">2.3.1.-</ecNumber>
    </recommendedName>
</protein>
<dbReference type="InterPro" id="IPR036625">
    <property type="entry name" value="E3-bd_dom_sf"/>
</dbReference>
<comment type="subunit">
    <text evidence="3">Forms a 24-polypeptide structural core with octahedral symmetry.</text>
</comment>
<dbReference type="InterPro" id="IPR000089">
    <property type="entry name" value="Biotin_lipoyl"/>
</dbReference>
<dbReference type="InterPro" id="IPR001078">
    <property type="entry name" value="2-oxoacid_DH_actylTfrase"/>
</dbReference>
<evidence type="ECO:0000256" key="7">
    <source>
        <dbReference type="RuleBase" id="RU003423"/>
    </source>
</evidence>
<feature type="domain" description="Peripheral subunit-binding (PSBD)" evidence="10">
    <location>
        <begin position="142"/>
        <end position="179"/>
    </location>
</feature>
<dbReference type="Pfam" id="PF02817">
    <property type="entry name" value="E3_binding"/>
    <property type="match status" value="1"/>
</dbReference>
<dbReference type="Gene3D" id="4.10.320.10">
    <property type="entry name" value="E3-binding domain"/>
    <property type="match status" value="1"/>
</dbReference>
<dbReference type="Proteomes" id="UP001597380">
    <property type="component" value="Unassembled WGS sequence"/>
</dbReference>
<dbReference type="InterPro" id="IPR011053">
    <property type="entry name" value="Single_hybrid_motif"/>
</dbReference>
<evidence type="ECO:0000259" key="10">
    <source>
        <dbReference type="PROSITE" id="PS51826"/>
    </source>
</evidence>
<proteinExistence type="inferred from homology"/>
<dbReference type="Gene3D" id="3.30.559.10">
    <property type="entry name" value="Chloramphenicol acetyltransferase-like domain"/>
    <property type="match status" value="1"/>
</dbReference>
<dbReference type="RefSeq" id="WP_345337778.1">
    <property type="nucleotide sequence ID" value="NZ_BAABLI010000003.1"/>
</dbReference>
<gene>
    <name evidence="11" type="ORF">ACFSJ3_00200</name>
</gene>
<dbReference type="Pfam" id="PF00198">
    <property type="entry name" value="2-oxoacid_dh"/>
    <property type="match status" value="1"/>
</dbReference>
<dbReference type="EMBL" id="JBHUHT010000003">
    <property type="protein sequence ID" value="MFD2094391.1"/>
    <property type="molecule type" value="Genomic_DNA"/>
</dbReference>
<dbReference type="PANTHER" id="PTHR43178:SF5">
    <property type="entry name" value="LIPOAMIDE ACYLTRANSFERASE COMPONENT OF BRANCHED-CHAIN ALPHA-KETO ACID DEHYDROGENASE COMPLEX, MITOCHONDRIAL"/>
    <property type="match status" value="1"/>
</dbReference>
<comment type="similarity">
    <text evidence="2 7">Belongs to the 2-oxoacid dehydrogenase family.</text>
</comment>
<organism evidence="11 12">
    <name type="scientific">Corallincola platygyrae</name>
    <dbReference type="NCBI Taxonomy" id="1193278"/>
    <lineage>
        <taxon>Bacteria</taxon>
        <taxon>Pseudomonadati</taxon>
        <taxon>Pseudomonadota</taxon>
        <taxon>Gammaproteobacteria</taxon>
        <taxon>Alteromonadales</taxon>
        <taxon>Psychromonadaceae</taxon>
        <taxon>Corallincola</taxon>
    </lineage>
</organism>
<keyword evidence="5 7" id="KW-0450">Lipoyl</keyword>
<evidence type="ECO:0000313" key="11">
    <source>
        <dbReference type="EMBL" id="MFD2094391.1"/>
    </source>
</evidence>
<dbReference type="Pfam" id="PF00364">
    <property type="entry name" value="Biotin_lipoyl"/>
    <property type="match status" value="1"/>
</dbReference>
<evidence type="ECO:0000256" key="6">
    <source>
        <dbReference type="ARBA" id="ARBA00023315"/>
    </source>
</evidence>
<dbReference type="PROSITE" id="PS51826">
    <property type="entry name" value="PSBD"/>
    <property type="match status" value="1"/>
</dbReference>
<dbReference type="SUPFAM" id="SSF47005">
    <property type="entry name" value="Peripheral subunit-binding domain of 2-oxo acid dehydrogenase complex"/>
    <property type="match status" value="1"/>
</dbReference>
<evidence type="ECO:0000256" key="2">
    <source>
        <dbReference type="ARBA" id="ARBA00007317"/>
    </source>
</evidence>
<dbReference type="CDD" id="cd06849">
    <property type="entry name" value="lipoyl_domain"/>
    <property type="match status" value="1"/>
</dbReference>
<evidence type="ECO:0000256" key="5">
    <source>
        <dbReference type="ARBA" id="ARBA00022823"/>
    </source>
</evidence>
<accession>A0ABW4XIA9</accession>
<evidence type="ECO:0000259" key="9">
    <source>
        <dbReference type="PROSITE" id="PS50968"/>
    </source>
</evidence>
<dbReference type="InterPro" id="IPR050743">
    <property type="entry name" value="2-oxoacid_DH_E2_comp"/>
</dbReference>